<dbReference type="GO" id="GO:0005634">
    <property type="term" value="C:nucleus"/>
    <property type="evidence" value="ECO:0007669"/>
    <property type="project" value="UniProtKB-SubCell"/>
</dbReference>
<feature type="compositionally biased region" description="Low complexity" evidence="10">
    <location>
        <begin position="239"/>
        <end position="250"/>
    </location>
</feature>
<dbReference type="InterPro" id="IPR001965">
    <property type="entry name" value="Znf_PHD"/>
</dbReference>
<dbReference type="Gene3D" id="3.30.40.10">
    <property type="entry name" value="Zinc/RING finger domain, C3HC4 (zinc finger)"/>
    <property type="match status" value="1"/>
</dbReference>
<proteinExistence type="predicted"/>
<keyword evidence="6 8" id="KW-0103">Bromodomain</keyword>
<dbReference type="PANTHER" id="PTHR45915:SF7">
    <property type="entry name" value="TRIPARTITE MOTIF-CONTAINING PROTEIN 66"/>
    <property type="match status" value="1"/>
</dbReference>
<evidence type="ECO:0000256" key="2">
    <source>
        <dbReference type="ARBA" id="ARBA00022723"/>
    </source>
</evidence>
<dbReference type="InterPro" id="IPR001487">
    <property type="entry name" value="Bromodomain"/>
</dbReference>
<keyword evidence="2" id="KW-0479">Metal-binding</keyword>
<evidence type="ECO:0000256" key="4">
    <source>
        <dbReference type="ARBA" id="ARBA00022833"/>
    </source>
</evidence>
<dbReference type="SMART" id="SM00297">
    <property type="entry name" value="BROMO"/>
    <property type="match status" value="1"/>
</dbReference>
<evidence type="ECO:0000313" key="14">
    <source>
        <dbReference type="Proteomes" id="UP001153269"/>
    </source>
</evidence>
<comment type="subcellular location">
    <subcellularLocation>
        <location evidence="1">Nucleus</location>
    </subcellularLocation>
</comment>
<dbReference type="CDD" id="cd05502">
    <property type="entry name" value="Bromo_tif1_like"/>
    <property type="match status" value="1"/>
</dbReference>
<dbReference type="PROSITE" id="PS01359">
    <property type="entry name" value="ZF_PHD_1"/>
    <property type="match status" value="1"/>
</dbReference>
<evidence type="ECO:0000256" key="8">
    <source>
        <dbReference type="PROSITE-ProRule" id="PRU00035"/>
    </source>
</evidence>
<evidence type="ECO:0000259" key="12">
    <source>
        <dbReference type="PROSITE" id="PS50016"/>
    </source>
</evidence>
<feature type="compositionally biased region" description="Polar residues" evidence="10">
    <location>
        <begin position="608"/>
        <end position="620"/>
    </location>
</feature>
<dbReference type="InterPro" id="IPR019787">
    <property type="entry name" value="Znf_PHD-finger"/>
</dbReference>
<feature type="compositionally biased region" description="Acidic residues" evidence="10">
    <location>
        <begin position="621"/>
        <end position="635"/>
    </location>
</feature>
<feature type="region of interest" description="Disordered" evidence="10">
    <location>
        <begin position="1"/>
        <end position="68"/>
    </location>
</feature>
<evidence type="ECO:0000256" key="5">
    <source>
        <dbReference type="ARBA" id="ARBA00023054"/>
    </source>
</evidence>
<dbReference type="EMBL" id="CADEAL010003970">
    <property type="protein sequence ID" value="CAB1448244.1"/>
    <property type="molecule type" value="Genomic_DNA"/>
</dbReference>
<dbReference type="SUPFAM" id="SSF47370">
    <property type="entry name" value="Bromodomain"/>
    <property type="match status" value="1"/>
</dbReference>
<evidence type="ECO:0000256" key="10">
    <source>
        <dbReference type="SAM" id="MobiDB-lite"/>
    </source>
</evidence>
<dbReference type="PANTHER" id="PTHR45915">
    <property type="entry name" value="TRANSCRIPTION INTERMEDIARY FACTOR"/>
    <property type="match status" value="1"/>
</dbReference>
<feature type="region of interest" description="Disordered" evidence="10">
    <location>
        <begin position="872"/>
        <end position="893"/>
    </location>
</feature>
<evidence type="ECO:0000256" key="9">
    <source>
        <dbReference type="PROSITE-ProRule" id="PRU00146"/>
    </source>
</evidence>
<dbReference type="InterPro" id="IPR036427">
    <property type="entry name" value="Bromodomain-like_sf"/>
</dbReference>
<dbReference type="InterPro" id="IPR011011">
    <property type="entry name" value="Znf_FYVE_PHD"/>
</dbReference>
<feature type="region of interest" description="Disordered" evidence="10">
    <location>
        <begin position="387"/>
        <end position="418"/>
    </location>
</feature>
<feature type="compositionally biased region" description="Acidic residues" evidence="10">
    <location>
        <begin position="535"/>
        <end position="544"/>
    </location>
</feature>
<keyword evidence="7" id="KW-0539">Nucleus</keyword>
<feature type="compositionally biased region" description="Acidic residues" evidence="10">
    <location>
        <begin position="566"/>
        <end position="580"/>
    </location>
</feature>
<evidence type="ECO:0000256" key="6">
    <source>
        <dbReference type="ARBA" id="ARBA00023117"/>
    </source>
</evidence>
<dbReference type="GO" id="GO:0008270">
    <property type="term" value="F:zinc ion binding"/>
    <property type="evidence" value="ECO:0007669"/>
    <property type="project" value="UniProtKB-KW"/>
</dbReference>
<gene>
    <name evidence="13" type="ORF">PLEPLA_LOCUS35901</name>
</gene>
<feature type="compositionally biased region" description="Basic and acidic residues" evidence="10">
    <location>
        <begin position="14"/>
        <end position="23"/>
    </location>
</feature>
<keyword evidence="5" id="KW-0175">Coiled coil</keyword>
<keyword evidence="14" id="KW-1185">Reference proteome</keyword>
<feature type="region of interest" description="Disordered" evidence="10">
    <location>
        <begin position="503"/>
        <end position="596"/>
    </location>
</feature>
<dbReference type="Pfam" id="PF00628">
    <property type="entry name" value="PHD"/>
    <property type="match status" value="1"/>
</dbReference>
<feature type="compositionally biased region" description="Basic and acidic residues" evidence="10">
    <location>
        <begin position="217"/>
        <end position="226"/>
    </location>
</feature>
<evidence type="ECO:0000259" key="11">
    <source>
        <dbReference type="PROSITE" id="PS50014"/>
    </source>
</evidence>
<dbReference type="AlphaFoldDB" id="A0A9N7VGV3"/>
<feature type="domain" description="PHD-type" evidence="12">
    <location>
        <begin position="685"/>
        <end position="732"/>
    </location>
</feature>
<dbReference type="PROSITE" id="PS50016">
    <property type="entry name" value="ZF_PHD_2"/>
    <property type="match status" value="1"/>
</dbReference>
<accession>A0A9N7VGV3</accession>
<dbReference type="FunFam" id="3.30.40.10:FF:000123">
    <property type="entry name" value="E3 ubiquitin-protein ligase TRIM33"/>
    <property type="match status" value="1"/>
</dbReference>
<dbReference type="PROSITE" id="PS50014">
    <property type="entry name" value="BROMODOMAIN_2"/>
    <property type="match status" value="1"/>
</dbReference>
<evidence type="ECO:0000256" key="7">
    <source>
        <dbReference type="ARBA" id="ARBA00023242"/>
    </source>
</evidence>
<feature type="region of interest" description="Disordered" evidence="10">
    <location>
        <begin position="608"/>
        <end position="656"/>
    </location>
</feature>
<evidence type="ECO:0000256" key="3">
    <source>
        <dbReference type="ARBA" id="ARBA00022771"/>
    </source>
</evidence>
<dbReference type="SMART" id="SM00249">
    <property type="entry name" value="PHD"/>
    <property type="match status" value="1"/>
</dbReference>
<sequence length="907" mass="99868">MCCLHGLPSQPDPSKLDKSKVEDALYTSRVQPAHISPPLHQSQQLQRCWDTESSSHRPPPKSPVPFVTPVQLTCGRGATSLLQATDSQPYSQSKSYLSYHPHQREVPPGSQVPLSADCSRSGQCQGKLSISTALQQELSRAAVDRDVMTEESWEERCRVEETCGHAATGESRELLDEELQQDRAEQGPASQQQQHCAPPAAELRKEQQRTRPSLTLGDHRDGRRSTSLEVPATAHDGVSDVPSSRLSPSSACARRTRRSQSIPAELAAPSTSPHTERPTGWTHAPEAGKKYADPRQRRASDGVLCVVKETSSDMALPRSHRYPLLSYKTEPDHCFTYVDEEIDCEAKEKCRLSRNGHNSNGDVHKDSARPRVPVVCLERLKILVSRLPPHGRRQSDPLPAGSMERSETLPQQKLWHDANTQRLSGGSEIRRTSHSFTAPLYAAERQTRNQSTAQSTNSEFESRGRLSSRKASTPPSTDPNYASHSYSPLDLDSDSYLKSLSDDVAFSPADPDPQIDSDTSPPDSDPNAESSSEAELGDLAEEISEAAGDMGPCSDTEIAGGSEPSLEYDEDPESEGEVGSEDGQGLDADAETESDVQPEYVPRFQVETDSNVASDQPPDSQESELDVESEAEFTTDEPQPLRSDLEEESSPIGPGLRSLLIANPLPLRGTDDIQSEQDEAEMESEDFCAVCLIGGDLLCCDRCPKVFHLSCHVPSLLTFPTGDWVCSLCRDALQPEVEYDCENERTSGEHTVAHGLPASDQRKSERLTLLILSNVLSSPFHEPVSPLAHHYYQIIKRPMDLSVIRARLQKRNALHYNSADQLVADFHLMFRNCAKFNYPDSEVAQAGRSLVAYFNSKLKEVFPDRVFSAAEADSDSDDRGDNTSNQSNIPVLPSDGCRDVAELYAFF</sequence>
<dbReference type="Proteomes" id="UP001153269">
    <property type="component" value="Unassembled WGS sequence"/>
</dbReference>
<keyword evidence="3 9" id="KW-0863">Zinc-finger</keyword>
<feature type="compositionally biased region" description="Low complexity" evidence="10">
    <location>
        <begin position="512"/>
        <end position="522"/>
    </location>
</feature>
<feature type="compositionally biased region" description="Basic and acidic residues" evidence="10">
    <location>
        <begin position="286"/>
        <end position="296"/>
    </location>
</feature>
<feature type="region of interest" description="Disordered" evidence="10">
    <location>
        <begin position="441"/>
        <end position="488"/>
    </location>
</feature>
<dbReference type="GO" id="GO:0000785">
    <property type="term" value="C:chromatin"/>
    <property type="evidence" value="ECO:0007669"/>
    <property type="project" value="TreeGrafter"/>
</dbReference>
<dbReference type="Gene3D" id="1.20.920.10">
    <property type="entry name" value="Bromodomain-like"/>
    <property type="match status" value="1"/>
</dbReference>
<dbReference type="SUPFAM" id="SSF57903">
    <property type="entry name" value="FYVE/PHD zinc finger"/>
    <property type="match status" value="1"/>
</dbReference>
<dbReference type="InterPro" id="IPR013083">
    <property type="entry name" value="Znf_RING/FYVE/PHD"/>
</dbReference>
<organism evidence="13 14">
    <name type="scientific">Pleuronectes platessa</name>
    <name type="common">European plaice</name>
    <dbReference type="NCBI Taxonomy" id="8262"/>
    <lineage>
        <taxon>Eukaryota</taxon>
        <taxon>Metazoa</taxon>
        <taxon>Chordata</taxon>
        <taxon>Craniata</taxon>
        <taxon>Vertebrata</taxon>
        <taxon>Euteleostomi</taxon>
        <taxon>Actinopterygii</taxon>
        <taxon>Neopterygii</taxon>
        <taxon>Teleostei</taxon>
        <taxon>Neoteleostei</taxon>
        <taxon>Acanthomorphata</taxon>
        <taxon>Carangaria</taxon>
        <taxon>Pleuronectiformes</taxon>
        <taxon>Pleuronectoidei</taxon>
        <taxon>Pleuronectidae</taxon>
        <taxon>Pleuronectes</taxon>
    </lineage>
</organism>
<feature type="compositionally biased region" description="Polar residues" evidence="10">
    <location>
        <begin position="469"/>
        <end position="482"/>
    </location>
</feature>
<feature type="compositionally biased region" description="Polar residues" evidence="10">
    <location>
        <begin position="448"/>
        <end position="459"/>
    </location>
</feature>
<evidence type="ECO:0000313" key="13">
    <source>
        <dbReference type="EMBL" id="CAB1448244.1"/>
    </source>
</evidence>
<protein>
    <submittedName>
        <fullName evidence="13">Uncharacterized protein</fullName>
    </submittedName>
</protein>
<name>A0A9N7VGV3_PLEPL</name>
<feature type="domain" description="Bromo" evidence="11">
    <location>
        <begin position="772"/>
        <end position="844"/>
    </location>
</feature>
<dbReference type="Pfam" id="PF00439">
    <property type="entry name" value="Bromodomain"/>
    <property type="match status" value="1"/>
</dbReference>
<reference evidence="13" key="1">
    <citation type="submission" date="2020-03" db="EMBL/GenBank/DDBJ databases">
        <authorList>
            <person name="Weist P."/>
        </authorList>
    </citation>
    <scope>NUCLEOTIDE SEQUENCE</scope>
</reference>
<feature type="region of interest" description="Disordered" evidence="10">
    <location>
        <begin position="179"/>
        <end position="296"/>
    </location>
</feature>
<comment type="caution">
    <text evidence="13">The sequence shown here is derived from an EMBL/GenBank/DDBJ whole genome shotgun (WGS) entry which is preliminary data.</text>
</comment>
<evidence type="ECO:0000256" key="1">
    <source>
        <dbReference type="ARBA" id="ARBA00004123"/>
    </source>
</evidence>
<dbReference type="InterPro" id="IPR019786">
    <property type="entry name" value="Zinc_finger_PHD-type_CS"/>
</dbReference>
<keyword evidence="4" id="KW-0862">Zinc</keyword>